<dbReference type="PANTHER" id="PTHR21139:SF42">
    <property type="entry name" value="TRIOSEPHOSPHATE ISOMERASE"/>
    <property type="match status" value="1"/>
</dbReference>
<dbReference type="Proteomes" id="UP000179059">
    <property type="component" value="Unassembled WGS sequence"/>
</dbReference>
<dbReference type="GO" id="GO:0019563">
    <property type="term" value="P:glycerol catabolic process"/>
    <property type="evidence" value="ECO:0007669"/>
    <property type="project" value="TreeGrafter"/>
</dbReference>
<dbReference type="AlphaFoldDB" id="A0A1G2C9K3"/>
<dbReference type="EMBL" id="MHKX01000021">
    <property type="protein sequence ID" value="OGY97851.1"/>
    <property type="molecule type" value="Genomic_DNA"/>
</dbReference>
<keyword evidence="3" id="KW-0312">Gluconeogenesis</keyword>
<comment type="pathway">
    <text evidence="3">Carbohydrate biosynthesis; gluconeogenesis.</text>
</comment>
<dbReference type="Gene3D" id="3.20.20.70">
    <property type="entry name" value="Aldolase class I"/>
    <property type="match status" value="1"/>
</dbReference>
<keyword evidence="2 3" id="KW-0413">Isomerase</keyword>
<dbReference type="SUPFAM" id="SSF51351">
    <property type="entry name" value="Triosephosphate isomerase (TIM)"/>
    <property type="match status" value="1"/>
</dbReference>
<comment type="caution">
    <text evidence="4">The sequence shown here is derived from an EMBL/GenBank/DDBJ whole genome shotgun (WGS) entry which is preliminary data.</text>
</comment>
<dbReference type="GO" id="GO:0004807">
    <property type="term" value="F:triose-phosphate isomerase activity"/>
    <property type="evidence" value="ECO:0007669"/>
    <property type="project" value="UniProtKB-EC"/>
</dbReference>
<evidence type="ECO:0000256" key="2">
    <source>
        <dbReference type="ARBA" id="ARBA00023235"/>
    </source>
</evidence>
<keyword evidence="3" id="KW-0963">Cytoplasm</keyword>
<keyword evidence="3" id="KW-0324">Glycolysis</keyword>
<dbReference type="Pfam" id="PF00121">
    <property type="entry name" value="TIM"/>
    <property type="match status" value="1"/>
</dbReference>
<proteinExistence type="inferred from homology"/>
<evidence type="ECO:0000256" key="1">
    <source>
        <dbReference type="ARBA" id="ARBA00007422"/>
    </source>
</evidence>
<comment type="subunit">
    <text evidence="3">Homodimer.</text>
</comment>
<evidence type="ECO:0000256" key="3">
    <source>
        <dbReference type="RuleBase" id="RU363013"/>
    </source>
</evidence>
<dbReference type="EC" id="5.3.1.1" evidence="3"/>
<dbReference type="GO" id="GO:0006096">
    <property type="term" value="P:glycolytic process"/>
    <property type="evidence" value="ECO:0007669"/>
    <property type="project" value="UniProtKB-UniPathway"/>
</dbReference>
<comment type="pathway">
    <text evidence="3">Carbohydrate degradation; glycolysis; D-glyceraldehyde 3-phosphate from glycerone phosphate: step 1/1.</text>
</comment>
<dbReference type="PROSITE" id="PS51440">
    <property type="entry name" value="TIM_2"/>
    <property type="match status" value="1"/>
</dbReference>
<dbReference type="UniPathway" id="UPA00138"/>
<name>A0A1G2C9K3_9BACT</name>
<dbReference type="InterPro" id="IPR035990">
    <property type="entry name" value="TIM_sf"/>
</dbReference>
<dbReference type="GO" id="GO:0005829">
    <property type="term" value="C:cytosol"/>
    <property type="evidence" value="ECO:0007669"/>
    <property type="project" value="TreeGrafter"/>
</dbReference>
<reference evidence="4 5" key="1">
    <citation type="journal article" date="2016" name="Nat. Commun.">
        <title>Thousands of microbial genomes shed light on interconnected biogeochemical processes in an aquifer system.</title>
        <authorList>
            <person name="Anantharaman K."/>
            <person name="Brown C.T."/>
            <person name="Hug L.A."/>
            <person name="Sharon I."/>
            <person name="Castelle C.J."/>
            <person name="Probst A.J."/>
            <person name="Thomas B.C."/>
            <person name="Singh A."/>
            <person name="Wilkins M.J."/>
            <person name="Karaoz U."/>
            <person name="Brodie E.L."/>
            <person name="Williams K.H."/>
            <person name="Hubbard S.S."/>
            <person name="Banfield J.F."/>
        </authorList>
    </citation>
    <scope>NUCLEOTIDE SEQUENCE [LARGE SCALE GENOMIC DNA]</scope>
</reference>
<gene>
    <name evidence="4" type="ORF">A2855_02140</name>
</gene>
<comment type="catalytic activity">
    <reaction evidence="3">
        <text>D-glyceraldehyde 3-phosphate = dihydroxyacetone phosphate</text>
        <dbReference type="Rhea" id="RHEA:18585"/>
        <dbReference type="ChEBI" id="CHEBI:57642"/>
        <dbReference type="ChEBI" id="CHEBI:59776"/>
        <dbReference type="EC" id="5.3.1.1"/>
    </reaction>
</comment>
<dbReference type="CDD" id="cd00311">
    <property type="entry name" value="TIM"/>
    <property type="match status" value="1"/>
</dbReference>
<dbReference type="InterPro" id="IPR000652">
    <property type="entry name" value="Triosephosphate_isomerase"/>
</dbReference>
<organism evidence="4 5">
    <name type="scientific">Candidatus Liptonbacteria bacterium RIFCSPHIGHO2_01_FULL_57_28</name>
    <dbReference type="NCBI Taxonomy" id="1798647"/>
    <lineage>
        <taxon>Bacteria</taxon>
        <taxon>Candidatus Liptoniibacteriota</taxon>
    </lineage>
</organism>
<dbReference type="GO" id="GO:0046166">
    <property type="term" value="P:glyceraldehyde-3-phosphate biosynthetic process"/>
    <property type="evidence" value="ECO:0007669"/>
    <property type="project" value="TreeGrafter"/>
</dbReference>
<dbReference type="GO" id="GO:0006094">
    <property type="term" value="P:gluconeogenesis"/>
    <property type="evidence" value="ECO:0007669"/>
    <property type="project" value="UniProtKB-UniPathway"/>
</dbReference>
<evidence type="ECO:0000313" key="4">
    <source>
        <dbReference type="EMBL" id="OGY97851.1"/>
    </source>
</evidence>
<dbReference type="PANTHER" id="PTHR21139">
    <property type="entry name" value="TRIOSEPHOSPHATE ISOMERASE"/>
    <property type="match status" value="1"/>
</dbReference>
<protein>
    <recommendedName>
        <fullName evidence="3">Triosephosphate isomerase</fullName>
        <ecNumber evidence="3">5.3.1.1</ecNumber>
    </recommendedName>
</protein>
<evidence type="ECO:0000313" key="5">
    <source>
        <dbReference type="Proteomes" id="UP000179059"/>
    </source>
</evidence>
<comment type="subcellular location">
    <subcellularLocation>
        <location evidence="3">Cytoplasm</location>
    </subcellularLocation>
</comment>
<dbReference type="STRING" id="1798647.A2855_02140"/>
<dbReference type="InterPro" id="IPR013785">
    <property type="entry name" value="Aldolase_TIM"/>
</dbReference>
<dbReference type="UniPathway" id="UPA00109">
    <property type="reaction ID" value="UER00189"/>
</dbReference>
<accession>A0A1G2C9K3</accession>
<sequence>MKKLIVANWKLNPKDLAAAVQLLRAVTPAARASKAAVVFCPPAAYLASLQEKFPKLAFGAQDASYVDAGPYTGAVGPGILKSLGARYVIAGHSERRARFNETDAEVAKKVRAIVADGLTAILCVGEPLAVRRKGIAASRKFVTRQVKADLKNISKKDKVILAYEPVWAISTSGSGRTERPADA</sequence>
<feature type="non-terminal residue" evidence="4">
    <location>
        <position position="183"/>
    </location>
</feature>
<comment type="similarity">
    <text evidence="1 3">Belongs to the triosephosphate isomerase family.</text>
</comment>